<feature type="region of interest" description="Disordered" evidence="1">
    <location>
        <begin position="45"/>
        <end position="84"/>
    </location>
</feature>
<comment type="caution">
    <text evidence="2">The sequence shown here is derived from an EMBL/GenBank/DDBJ whole genome shotgun (WGS) entry which is preliminary data.</text>
</comment>
<dbReference type="EMBL" id="JBHSIT010000012">
    <property type="protein sequence ID" value="MFC4912574.1"/>
    <property type="molecule type" value="Genomic_DNA"/>
</dbReference>
<feature type="compositionally biased region" description="Pro residues" evidence="1">
    <location>
        <begin position="54"/>
        <end position="75"/>
    </location>
</feature>
<evidence type="ECO:0000313" key="2">
    <source>
        <dbReference type="EMBL" id="MFC4912574.1"/>
    </source>
</evidence>
<dbReference type="Proteomes" id="UP001595872">
    <property type="component" value="Unassembled WGS sequence"/>
</dbReference>
<accession>A0ABV9U9J5</accession>
<proteinExistence type="predicted"/>
<gene>
    <name evidence="2" type="ORF">ACFPCY_35105</name>
</gene>
<evidence type="ECO:0000256" key="1">
    <source>
        <dbReference type="SAM" id="MobiDB-lite"/>
    </source>
</evidence>
<keyword evidence="3" id="KW-1185">Reference proteome</keyword>
<evidence type="ECO:0000313" key="3">
    <source>
        <dbReference type="Proteomes" id="UP001595872"/>
    </source>
</evidence>
<dbReference type="RefSeq" id="WP_378262616.1">
    <property type="nucleotide sequence ID" value="NZ_JBHSIT010000012.1"/>
</dbReference>
<sequence>MTAPGLVRVRVAQGRQVVTDHGHHHGGETVAVPASTATEWIARGWVAPASDDSPPAPHSSPPPSEPPSEPAPVPVVPDGASAVRGRANVRARIVEELRADPDRSDRAIAAVVGCDHKTVGTVRRALTPPPAAPADDADRARADAPRADAPGEGEPA</sequence>
<name>A0ABV9U9J5_9ACTN</name>
<feature type="compositionally biased region" description="Basic and acidic residues" evidence="1">
    <location>
        <begin position="136"/>
        <end position="146"/>
    </location>
</feature>
<reference evidence="3" key="1">
    <citation type="journal article" date="2019" name="Int. J. Syst. Evol. Microbiol.">
        <title>The Global Catalogue of Microorganisms (GCM) 10K type strain sequencing project: providing services to taxonomists for standard genome sequencing and annotation.</title>
        <authorList>
            <consortium name="The Broad Institute Genomics Platform"/>
            <consortium name="The Broad Institute Genome Sequencing Center for Infectious Disease"/>
            <person name="Wu L."/>
            <person name="Ma J."/>
        </authorList>
    </citation>
    <scope>NUCLEOTIDE SEQUENCE [LARGE SCALE GENOMIC DNA]</scope>
    <source>
        <strain evidence="3">KLKA75</strain>
    </source>
</reference>
<protein>
    <submittedName>
        <fullName evidence="2">Uncharacterized protein</fullName>
    </submittedName>
</protein>
<organism evidence="2 3">
    <name type="scientific">Actinomadura gamaensis</name>
    <dbReference type="NCBI Taxonomy" id="1763541"/>
    <lineage>
        <taxon>Bacteria</taxon>
        <taxon>Bacillati</taxon>
        <taxon>Actinomycetota</taxon>
        <taxon>Actinomycetes</taxon>
        <taxon>Streptosporangiales</taxon>
        <taxon>Thermomonosporaceae</taxon>
        <taxon>Actinomadura</taxon>
    </lineage>
</organism>
<feature type="region of interest" description="Disordered" evidence="1">
    <location>
        <begin position="116"/>
        <end position="156"/>
    </location>
</feature>